<dbReference type="InterPro" id="IPR036610">
    <property type="entry name" value="PEBP-like_sf"/>
</dbReference>
<evidence type="ECO:0000313" key="2">
    <source>
        <dbReference type="Proteomes" id="UP000034291"/>
    </source>
</evidence>
<dbReference type="Pfam" id="PF01161">
    <property type="entry name" value="PBP"/>
    <property type="match status" value="1"/>
</dbReference>
<dbReference type="InterPro" id="IPR008914">
    <property type="entry name" value="PEBP"/>
</dbReference>
<dbReference type="EMBL" id="JZBS01002966">
    <property type="protein sequence ID" value="KKK16618.1"/>
    <property type="molecule type" value="Genomic_DNA"/>
</dbReference>
<evidence type="ECO:0000313" key="1">
    <source>
        <dbReference type="EMBL" id="KKK16618.1"/>
    </source>
</evidence>
<comment type="caution">
    <text evidence="1">The sequence shown here is derived from an EMBL/GenBank/DDBJ whole genome shotgun (WGS) entry which is preliminary data.</text>
</comment>
<reference evidence="1 2" key="1">
    <citation type="submission" date="2015-02" db="EMBL/GenBank/DDBJ databases">
        <title>Draft Genome Sequences of Two Closely-Related Aflatoxigenic Aspergillus Species Obtained from the Cote d'Ivoire.</title>
        <authorList>
            <person name="Moore G.G."/>
            <person name="Beltz S.B."/>
            <person name="Mack B.M."/>
        </authorList>
    </citation>
    <scope>NUCLEOTIDE SEQUENCE [LARGE SCALE GENOMIC DNA]</scope>
    <source>
        <strain evidence="1 2">SRRC1468</strain>
    </source>
</reference>
<dbReference type="SUPFAM" id="SSF49777">
    <property type="entry name" value="PEBP-like"/>
    <property type="match status" value="1"/>
</dbReference>
<proteinExistence type="predicted"/>
<dbReference type="AlphaFoldDB" id="A0A0F8UAL5"/>
<protein>
    <submittedName>
        <fullName evidence="1">Uncharacterized protein</fullName>
    </submittedName>
</protein>
<dbReference type="Gene3D" id="3.90.280.10">
    <property type="entry name" value="PEBP-like"/>
    <property type="match status" value="1"/>
</dbReference>
<dbReference type="CDD" id="cd00457">
    <property type="entry name" value="PEBP"/>
    <property type="match status" value="1"/>
</dbReference>
<dbReference type="STRING" id="308745.A0A0F8UAL5"/>
<dbReference type="Proteomes" id="UP000034291">
    <property type="component" value="Unassembled WGS sequence"/>
</dbReference>
<dbReference type="PANTHER" id="PTHR30289:SF13">
    <property type="entry name" value="PEBP-LIKE PROTEIN"/>
    <property type="match status" value="1"/>
</dbReference>
<accession>A0A0F8UAL5</accession>
<gene>
    <name evidence="1" type="ORF">ARAM_000518</name>
</gene>
<organism evidence="1 2">
    <name type="scientific">Aspergillus rambellii</name>
    <dbReference type="NCBI Taxonomy" id="308745"/>
    <lineage>
        <taxon>Eukaryota</taxon>
        <taxon>Fungi</taxon>
        <taxon>Dikarya</taxon>
        <taxon>Ascomycota</taxon>
        <taxon>Pezizomycotina</taxon>
        <taxon>Eurotiomycetes</taxon>
        <taxon>Eurotiomycetidae</taxon>
        <taxon>Eurotiales</taxon>
        <taxon>Aspergillaceae</taxon>
        <taxon>Aspergillus</taxon>
        <taxon>Aspergillus subgen. Nidulantes</taxon>
    </lineage>
</organism>
<dbReference type="InterPro" id="IPR049556">
    <property type="entry name" value="PhiB"/>
</dbReference>
<name>A0A0F8UAL5_9EURO</name>
<dbReference type="OrthoDB" id="10251855at2759"/>
<sequence length="211" mass="23536">MAIVIHYIAYALGRLLYPIRGHDSRQIINSPAFVDLPEENIILEASECGHSGSSLEPQHTCLAEDGRGRLPELSWKTPSDIEVKEYIVTCEDLDAPIPLYIITHGLFFGIPATVTKIFHDDIEHDKDSAGRRTLSGWGYIPNMLGTPYIGAAAPLGHGAHRYVFTVIALNESLHFDHPERVSKSQIKEAIVGKVTGWGQWIGTFERPWPRK</sequence>
<dbReference type="PANTHER" id="PTHR30289">
    <property type="entry name" value="UNCHARACTERIZED PROTEIN YBCL-RELATED"/>
    <property type="match status" value="1"/>
</dbReference>
<keyword evidence="2" id="KW-1185">Reference proteome</keyword>